<protein>
    <recommendedName>
        <fullName evidence="2">DUF7755 domain-containing protein</fullName>
    </recommendedName>
</protein>
<evidence type="ECO:0000256" key="1">
    <source>
        <dbReference type="SAM" id="MobiDB-lite"/>
    </source>
</evidence>
<accession>A0AAV1IAZ1</accession>
<organism evidence="3 4">
    <name type="scientific">Coccomyxa viridis</name>
    <dbReference type="NCBI Taxonomy" id="1274662"/>
    <lineage>
        <taxon>Eukaryota</taxon>
        <taxon>Viridiplantae</taxon>
        <taxon>Chlorophyta</taxon>
        <taxon>core chlorophytes</taxon>
        <taxon>Trebouxiophyceae</taxon>
        <taxon>Trebouxiophyceae incertae sedis</taxon>
        <taxon>Coccomyxaceae</taxon>
        <taxon>Coccomyxa</taxon>
    </lineage>
</organism>
<feature type="domain" description="DUF7755" evidence="2">
    <location>
        <begin position="157"/>
        <end position="215"/>
    </location>
</feature>
<sequence length="422" mass="44591">MSFLPGLRSSTVFHGQSELPYTGQAWPRPALPRVSHSAVRCSDTTAPQPADTRKPSEFRRGLVIPTKLLSSGVGSLDSCKEHTVYSLRFRTGYGRGSGLDAFDTGIQVCLVGEDGHAVLRRIQPLYDPVVAEQEALEICKVADREAGVDCKRILKAAASSRSTSAAVKQRFREGSIDEVSFLGPDLGPLASLMVAPEEGSWRVDEVTVSSSRSRHTDRFVARDALGSSGQSMGFLAPVPQDAVVYGSGESAVILTREQAAALHAVGMLDYCQLKDRILIATAALVAGGGSLCFAMGGWEATEPFLMGGFAALLYQRMLQANVDALSASQYSRVQLPGAARALQKVIGNPSVRLGAVAALALVAVWGYQASGSASGADLTNALEMRQVLTGVLGFMTYKMALLGVAAVPSSPAQRATEGNRLT</sequence>
<dbReference type="Pfam" id="PF24938">
    <property type="entry name" value="DUF7755"/>
    <property type="match status" value="1"/>
</dbReference>
<evidence type="ECO:0000313" key="4">
    <source>
        <dbReference type="Proteomes" id="UP001314263"/>
    </source>
</evidence>
<dbReference type="PANTHER" id="PTHR36330">
    <property type="entry name" value="LIPASE/LIPOOXYGENASE, PLAT/LH2 FAMILY PROTEIN"/>
    <property type="match status" value="1"/>
</dbReference>
<comment type="caution">
    <text evidence="3">The sequence shown here is derived from an EMBL/GenBank/DDBJ whole genome shotgun (WGS) entry which is preliminary data.</text>
</comment>
<dbReference type="AlphaFoldDB" id="A0AAV1IAZ1"/>
<dbReference type="Gene3D" id="2.60.60.20">
    <property type="entry name" value="PLAT/LH2 domain"/>
    <property type="match status" value="1"/>
</dbReference>
<dbReference type="Proteomes" id="UP001314263">
    <property type="component" value="Unassembled WGS sequence"/>
</dbReference>
<dbReference type="InterPro" id="IPR056657">
    <property type="entry name" value="DUF7755"/>
</dbReference>
<dbReference type="PANTHER" id="PTHR36330:SF2">
    <property type="entry name" value="LIPASE_LIPOOXYGENASE, PLAT_LH2 FAMILY PROTEIN"/>
    <property type="match status" value="1"/>
</dbReference>
<evidence type="ECO:0000259" key="2">
    <source>
        <dbReference type="Pfam" id="PF24938"/>
    </source>
</evidence>
<evidence type="ECO:0000313" key="3">
    <source>
        <dbReference type="EMBL" id="CAK0782998.1"/>
    </source>
</evidence>
<proteinExistence type="predicted"/>
<gene>
    <name evidence="3" type="ORF">CVIRNUC_006193</name>
</gene>
<name>A0AAV1IAZ1_9CHLO</name>
<reference evidence="3 4" key="1">
    <citation type="submission" date="2023-10" db="EMBL/GenBank/DDBJ databases">
        <authorList>
            <person name="Maclean D."/>
            <person name="Macfadyen A."/>
        </authorList>
    </citation>
    <scope>NUCLEOTIDE SEQUENCE [LARGE SCALE GENOMIC DNA]</scope>
</reference>
<feature type="region of interest" description="Disordered" evidence="1">
    <location>
        <begin position="37"/>
        <end position="56"/>
    </location>
</feature>
<dbReference type="EMBL" id="CAUYUE010000007">
    <property type="protein sequence ID" value="CAK0782998.1"/>
    <property type="molecule type" value="Genomic_DNA"/>
</dbReference>
<keyword evidence="4" id="KW-1185">Reference proteome</keyword>